<proteinExistence type="predicted"/>
<reference evidence="2 3" key="1">
    <citation type="submission" date="2021-06" db="EMBL/GenBank/DDBJ databases">
        <authorList>
            <person name="Palmer J.M."/>
        </authorList>
    </citation>
    <scope>NUCLEOTIDE SEQUENCE [LARGE SCALE GENOMIC DNA]</scope>
    <source>
        <strain evidence="2 3">MEX-2019</strain>
        <tissue evidence="2">Muscle</tissue>
    </source>
</reference>
<protein>
    <submittedName>
        <fullName evidence="2">Uncharacterized protein</fullName>
    </submittedName>
</protein>
<feature type="compositionally biased region" description="Low complexity" evidence="1">
    <location>
        <begin position="116"/>
        <end position="131"/>
    </location>
</feature>
<feature type="region of interest" description="Disordered" evidence="1">
    <location>
        <begin position="213"/>
        <end position="275"/>
    </location>
</feature>
<dbReference type="EMBL" id="JAHHUM010001163">
    <property type="protein sequence ID" value="KAK5614372.1"/>
    <property type="molecule type" value="Genomic_DNA"/>
</dbReference>
<sequence length="403" mass="42923">MFPTTTDPTDEQRISAQDCWVQRQMEEAMRHLPADLEVLPSPLLLEQMQHQAVQLRSPSARLVARRDPAAKPASFSRRRKRRQGAPSCFSAGEEESPMSSAETSGAVVSLPADGDAAASIPTSSSATAMSPRLDAAPPMPSPLAPARCSEATPDELEERLSHKSAAAVQPTSGLQSAAAVQPMSCLQRAAAAQSTSCLQSAAAAAEQPTPGLQSASAAAAVEQSMPGLQPAAEFPGGSEDEPPLLPVPEGSEDEPPLLPVPEGSEDEPPLLLVPEGSEDGLPLILFQCPLTVFQAELTHSLTPSLTPSLPQPPPHAAEDVGRRTPRLKSLRFPATPRLKSLRFPATPQLKSLRFPATPQLLRTPLRVSVMPQLLRMLLRVSATPELLHTPLRVSRRLSVCARH</sequence>
<accession>A0AAV9S060</accession>
<evidence type="ECO:0000256" key="1">
    <source>
        <dbReference type="SAM" id="MobiDB-lite"/>
    </source>
</evidence>
<organism evidence="2 3">
    <name type="scientific">Crenichthys baileyi</name>
    <name type="common">White River springfish</name>
    <dbReference type="NCBI Taxonomy" id="28760"/>
    <lineage>
        <taxon>Eukaryota</taxon>
        <taxon>Metazoa</taxon>
        <taxon>Chordata</taxon>
        <taxon>Craniata</taxon>
        <taxon>Vertebrata</taxon>
        <taxon>Euteleostomi</taxon>
        <taxon>Actinopterygii</taxon>
        <taxon>Neopterygii</taxon>
        <taxon>Teleostei</taxon>
        <taxon>Neoteleostei</taxon>
        <taxon>Acanthomorphata</taxon>
        <taxon>Ovalentaria</taxon>
        <taxon>Atherinomorphae</taxon>
        <taxon>Cyprinodontiformes</taxon>
        <taxon>Goodeidae</taxon>
        <taxon>Crenichthys</taxon>
    </lineage>
</organism>
<evidence type="ECO:0000313" key="3">
    <source>
        <dbReference type="Proteomes" id="UP001311232"/>
    </source>
</evidence>
<feature type="region of interest" description="Disordered" evidence="1">
    <location>
        <begin position="56"/>
        <end position="179"/>
    </location>
</feature>
<comment type="caution">
    <text evidence="2">The sequence shown here is derived from an EMBL/GenBank/DDBJ whole genome shotgun (WGS) entry which is preliminary data.</text>
</comment>
<feature type="region of interest" description="Disordered" evidence="1">
    <location>
        <begin position="303"/>
        <end position="323"/>
    </location>
</feature>
<gene>
    <name evidence="2" type="ORF">CRENBAI_000612</name>
</gene>
<dbReference type="AlphaFoldDB" id="A0AAV9S060"/>
<dbReference type="Proteomes" id="UP001311232">
    <property type="component" value="Unassembled WGS sequence"/>
</dbReference>
<evidence type="ECO:0000313" key="2">
    <source>
        <dbReference type="EMBL" id="KAK5614372.1"/>
    </source>
</evidence>
<keyword evidence="3" id="KW-1185">Reference proteome</keyword>
<name>A0AAV9S060_9TELE</name>